<evidence type="ECO:0000313" key="3">
    <source>
        <dbReference type="EMBL" id="QMS99460.1"/>
    </source>
</evidence>
<evidence type="ECO:0000256" key="1">
    <source>
        <dbReference type="SAM" id="Phobius"/>
    </source>
</evidence>
<protein>
    <submittedName>
        <fullName evidence="3">Uncharacterized protein</fullName>
    </submittedName>
</protein>
<gene>
    <name evidence="3" type="ORF">H1R16_05525</name>
    <name evidence="2" type="ORF">H2507_11735</name>
</gene>
<reference evidence="2" key="3">
    <citation type="submission" date="2020-07" db="EMBL/GenBank/DDBJ databases">
        <authorList>
            <person name="Yang C."/>
        </authorList>
    </citation>
    <scope>NUCLEOTIDE SEQUENCE</scope>
    <source>
        <strain evidence="2">Cx-624</strain>
    </source>
</reference>
<keyword evidence="1" id="KW-0812">Transmembrane</keyword>
<reference evidence="5" key="2">
    <citation type="submission" date="2020-07" db="EMBL/GenBank/DDBJ databases">
        <title>Flavobacterium sp. xlx-214.</title>
        <authorList>
            <person name="Yang C."/>
        </authorList>
    </citation>
    <scope>NUCLEOTIDE SEQUENCE [LARGE SCALE GENOMIC DNA]</scope>
    <source>
        <strain evidence="5">CX-624</strain>
    </source>
</reference>
<dbReference type="AlphaFoldDB" id="A0A7D7LR59"/>
<dbReference type="EMBL" id="CP059472">
    <property type="protein sequence ID" value="QMS99460.1"/>
    <property type="molecule type" value="Genomic_DNA"/>
</dbReference>
<accession>A0A7D7LR59</accession>
<dbReference type="EMBL" id="JACEUX010000005">
    <property type="protein sequence ID" value="MBA5247836.1"/>
    <property type="molecule type" value="Genomic_DNA"/>
</dbReference>
<name>A0A7D7LR59_9FLAO</name>
<proteinExistence type="predicted"/>
<reference evidence="3 4" key="1">
    <citation type="submission" date="2020-07" db="EMBL/GenBank/DDBJ databases">
        <title>Chryseobacterium sp.cx-624.</title>
        <authorList>
            <person name="Yang C."/>
        </authorList>
    </citation>
    <scope>NUCLEOTIDE SEQUENCE [LARGE SCALE GENOMIC DNA]</scope>
    <source>
        <strain evidence="4">cx-624</strain>
        <strain evidence="3">Cx-624</strain>
    </source>
</reference>
<evidence type="ECO:0000313" key="2">
    <source>
        <dbReference type="EMBL" id="MBA5247836.1"/>
    </source>
</evidence>
<evidence type="ECO:0000313" key="5">
    <source>
        <dbReference type="Proteomes" id="UP000539710"/>
    </source>
</evidence>
<sequence length="113" mass="12851">MLGILIIFAAYRYYASLAGRFKKVKWHYGLLGIGVYIGTQFVIAFVYGLYTAITDPDTIYENSFTSYSLVDFVGWVISIGAVYGIYMLLEKKFKKEREAPLSEISEIGKSEVY</sequence>
<dbReference type="Proteomes" id="UP000539710">
    <property type="component" value="Unassembled WGS sequence"/>
</dbReference>
<dbReference type="RefSeq" id="WP_181887936.1">
    <property type="nucleotide sequence ID" value="NZ_CP059472.1"/>
</dbReference>
<feature type="transmembrane region" description="Helical" evidence="1">
    <location>
        <begin position="28"/>
        <end position="52"/>
    </location>
</feature>
<organism evidence="3 4">
    <name type="scientific">Marnyiella aurantia</name>
    <dbReference type="NCBI Taxonomy" id="2758037"/>
    <lineage>
        <taxon>Bacteria</taxon>
        <taxon>Pseudomonadati</taxon>
        <taxon>Bacteroidota</taxon>
        <taxon>Flavobacteriia</taxon>
        <taxon>Flavobacteriales</taxon>
        <taxon>Weeksellaceae</taxon>
        <taxon>Marnyiella</taxon>
    </lineage>
</organism>
<dbReference type="Proteomes" id="UP000515349">
    <property type="component" value="Chromosome"/>
</dbReference>
<dbReference type="KEGG" id="cbau:H1R16_05525"/>
<evidence type="ECO:0000313" key="4">
    <source>
        <dbReference type="Proteomes" id="UP000515349"/>
    </source>
</evidence>
<keyword evidence="1" id="KW-0472">Membrane</keyword>
<feature type="transmembrane region" description="Helical" evidence="1">
    <location>
        <begin position="72"/>
        <end position="89"/>
    </location>
</feature>
<keyword evidence="1" id="KW-1133">Transmembrane helix</keyword>
<keyword evidence="5" id="KW-1185">Reference proteome</keyword>